<gene>
    <name evidence="4" type="ORF">ILEXP_LOCUS19240</name>
</gene>
<dbReference type="GO" id="GO:0046872">
    <property type="term" value="F:metal ion binding"/>
    <property type="evidence" value="ECO:0007669"/>
    <property type="project" value="UniProtKB-KW"/>
</dbReference>
<keyword evidence="5" id="KW-1185">Reference proteome</keyword>
<dbReference type="PANTHER" id="PTHR31739">
    <property type="entry name" value="ENT-COPALYL DIPHOSPHATE SYNTHASE, CHLOROPLASTIC"/>
    <property type="match status" value="1"/>
</dbReference>
<keyword evidence="3" id="KW-0460">Magnesium</keyword>
<organism evidence="4 5">
    <name type="scientific">Ilex paraguariensis</name>
    <name type="common">yerba mate</name>
    <dbReference type="NCBI Taxonomy" id="185542"/>
    <lineage>
        <taxon>Eukaryota</taxon>
        <taxon>Viridiplantae</taxon>
        <taxon>Streptophyta</taxon>
        <taxon>Embryophyta</taxon>
        <taxon>Tracheophyta</taxon>
        <taxon>Spermatophyta</taxon>
        <taxon>Magnoliopsida</taxon>
        <taxon>eudicotyledons</taxon>
        <taxon>Gunneridae</taxon>
        <taxon>Pentapetalae</taxon>
        <taxon>asterids</taxon>
        <taxon>campanulids</taxon>
        <taxon>Aquifoliales</taxon>
        <taxon>Aquifoliaceae</taxon>
        <taxon>Ilex</taxon>
    </lineage>
</organism>
<keyword evidence="2" id="KW-0479">Metal-binding</keyword>
<evidence type="ECO:0000313" key="4">
    <source>
        <dbReference type="EMBL" id="CAK9151083.1"/>
    </source>
</evidence>
<evidence type="ECO:0000313" key="5">
    <source>
        <dbReference type="Proteomes" id="UP001642360"/>
    </source>
</evidence>
<comment type="cofactor">
    <cofactor evidence="1">
        <name>Mg(2+)</name>
        <dbReference type="ChEBI" id="CHEBI:18420"/>
    </cofactor>
</comment>
<evidence type="ECO:0000256" key="3">
    <source>
        <dbReference type="ARBA" id="ARBA00022842"/>
    </source>
</evidence>
<accession>A0ABC8S1H1</accession>
<protein>
    <submittedName>
        <fullName evidence="4">Uncharacterized protein</fullName>
    </submittedName>
</protein>
<proteinExistence type="predicted"/>
<dbReference type="AlphaFoldDB" id="A0ABC8S1H1"/>
<name>A0ABC8S1H1_9AQUA</name>
<dbReference type="InterPro" id="IPR050148">
    <property type="entry name" value="Terpene_synthase-like"/>
</dbReference>
<dbReference type="Proteomes" id="UP001642360">
    <property type="component" value="Unassembled WGS sequence"/>
</dbReference>
<evidence type="ECO:0000256" key="1">
    <source>
        <dbReference type="ARBA" id="ARBA00001946"/>
    </source>
</evidence>
<dbReference type="EMBL" id="CAUOFW020002092">
    <property type="protein sequence ID" value="CAK9151083.1"/>
    <property type="molecule type" value="Genomic_DNA"/>
</dbReference>
<dbReference type="PANTHER" id="PTHR31739:SF4">
    <property type="entry name" value="ENT-COPALYL DIPHOSPHATE SYNTHASE, CHLOROPLASTIC"/>
    <property type="match status" value="1"/>
</dbReference>
<evidence type="ECO:0000256" key="2">
    <source>
        <dbReference type="ARBA" id="ARBA00022723"/>
    </source>
</evidence>
<comment type="caution">
    <text evidence="4">The sequence shown here is derived from an EMBL/GenBank/DDBJ whole genome shotgun (WGS) entry which is preliminary data.</text>
</comment>
<reference evidence="4 5" key="1">
    <citation type="submission" date="2024-02" db="EMBL/GenBank/DDBJ databases">
        <authorList>
            <person name="Vignale AGUSTIN F."/>
            <person name="Sosa J E."/>
            <person name="Modenutti C."/>
        </authorList>
    </citation>
    <scope>NUCLEOTIDE SEQUENCE [LARGE SCALE GENOMIC DNA]</scope>
</reference>
<sequence length="146" mass="16107">MSSHCTTTFLLRFSGTNRGSVSCSPANQPSKLFAGFWSCGAKASRQDYKFRLKNGRWPFICAEYIDVIPNGFVEDDIEGKSLKTVSTPNNIKEHVDSIRSMLASMDDGEISVSAYDTAWVALVEDIKGSGVPQFPTTLQGKWHSPH</sequence>
<dbReference type="Gene3D" id="1.50.10.160">
    <property type="match status" value="1"/>
</dbReference>